<reference evidence="3 4" key="1">
    <citation type="journal article" date="2009" name="Int. J. Syst. Evol. Microbiol.">
        <title>Paenibacillus contaminans sp. nov., isolated from a contaminated laboratory plate.</title>
        <authorList>
            <person name="Chou J.H."/>
            <person name="Lee J.H."/>
            <person name="Lin M.C."/>
            <person name="Chang P.S."/>
            <person name="Arun A.B."/>
            <person name="Young C.C."/>
            <person name="Chen W.M."/>
        </authorList>
    </citation>
    <scope>NUCLEOTIDE SEQUENCE [LARGE SCALE GENOMIC DNA]</scope>
    <source>
        <strain evidence="3 4">CKOBP-6</strain>
    </source>
</reference>
<sequence length="303" mass="32515">MTGSRILITGAAGFTGRHACRHFAAAGFDVYAVVRQGAGEPFDDGCRTLACELTDSSAVRKLVDGVKPDFALHLAGMNAVAESWKRPADCMETNLLATIYLLDAVRLAVPACRILAVSSMLNFSMTSGAPKPPHPYSLSKTMQLLAAQAWAHLFGQPVLFAQPSNLIGPGPSNGLCGLLAKWVADEESGGASRPFTLSSYEEKRDFLDVRDAVAAYSAILQRGEEGAVYKIGSGLQRSLGDTVEAFKRRSAADLAVTLRPNPLAPPDPDEVDLTFISGLGWRPAIPFEQSIEDALAYYRQRRG</sequence>
<name>A0A329MQM1_9BACL</name>
<dbReference type="OrthoDB" id="9779041at2"/>
<organism evidence="3 4">
    <name type="scientific">Paenibacillus contaminans</name>
    <dbReference type="NCBI Taxonomy" id="450362"/>
    <lineage>
        <taxon>Bacteria</taxon>
        <taxon>Bacillati</taxon>
        <taxon>Bacillota</taxon>
        <taxon>Bacilli</taxon>
        <taxon>Bacillales</taxon>
        <taxon>Paenibacillaceae</taxon>
        <taxon>Paenibacillus</taxon>
    </lineage>
</organism>
<comment type="similarity">
    <text evidence="1">Belongs to the NAD(P)-dependent epimerase/dehydratase family.</text>
</comment>
<dbReference type="RefSeq" id="WP_113030383.1">
    <property type="nucleotide sequence ID" value="NZ_QMFB01000003.1"/>
</dbReference>
<dbReference type="Pfam" id="PF01370">
    <property type="entry name" value="Epimerase"/>
    <property type="match status" value="1"/>
</dbReference>
<dbReference type="InterPro" id="IPR036291">
    <property type="entry name" value="NAD(P)-bd_dom_sf"/>
</dbReference>
<protein>
    <recommendedName>
        <fullName evidence="2">NAD-dependent epimerase/dehydratase domain-containing protein</fullName>
    </recommendedName>
</protein>
<dbReference type="Proteomes" id="UP000250369">
    <property type="component" value="Unassembled WGS sequence"/>
</dbReference>
<dbReference type="SUPFAM" id="SSF51735">
    <property type="entry name" value="NAD(P)-binding Rossmann-fold domains"/>
    <property type="match status" value="1"/>
</dbReference>
<evidence type="ECO:0000313" key="3">
    <source>
        <dbReference type="EMBL" id="RAV22074.1"/>
    </source>
</evidence>
<gene>
    <name evidence="3" type="ORF">DQG23_08555</name>
</gene>
<accession>A0A329MQM1</accession>
<proteinExistence type="inferred from homology"/>
<dbReference type="PANTHER" id="PTHR43000">
    <property type="entry name" value="DTDP-D-GLUCOSE 4,6-DEHYDRATASE-RELATED"/>
    <property type="match status" value="1"/>
</dbReference>
<dbReference type="EMBL" id="QMFB01000003">
    <property type="protein sequence ID" value="RAV22074.1"/>
    <property type="molecule type" value="Genomic_DNA"/>
</dbReference>
<evidence type="ECO:0000259" key="2">
    <source>
        <dbReference type="Pfam" id="PF01370"/>
    </source>
</evidence>
<comment type="caution">
    <text evidence="3">The sequence shown here is derived from an EMBL/GenBank/DDBJ whole genome shotgun (WGS) entry which is preliminary data.</text>
</comment>
<evidence type="ECO:0000313" key="4">
    <source>
        <dbReference type="Proteomes" id="UP000250369"/>
    </source>
</evidence>
<dbReference type="AlphaFoldDB" id="A0A329MQM1"/>
<dbReference type="InterPro" id="IPR001509">
    <property type="entry name" value="Epimerase_deHydtase"/>
</dbReference>
<keyword evidence="4" id="KW-1185">Reference proteome</keyword>
<evidence type="ECO:0000256" key="1">
    <source>
        <dbReference type="ARBA" id="ARBA00007637"/>
    </source>
</evidence>
<dbReference type="Gene3D" id="3.40.50.720">
    <property type="entry name" value="NAD(P)-binding Rossmann-like Domain"/>
    <property type="match status" value="1"/>
</dbReference>
<dbReference type="Gene3D" id="3.90.25.10">
    <property type="entry name" value="UDP-galactose 4-epimerase, domain 1"/>
    <property type="match status" value="1"/>
</dbReference>
<feature type="domain" description="NAD-dependent epimerase/dehydratase" evidence="2">
    <location>
        <begin position="6"/>
        <end position="232"/>
    </location>
</feature>